<dbReference type="SUPFAM" id="SSF48452">
    <property type="entry name" value="TPR-like"/>
    <property type="match status" value="1"/>
</dbReference>
<proteinExistence type="predicted"/>
<keyword evidence="4" id="KW-0812">Transmembrane</keyword>
<evidence type="ECO:0000256" key="2">
    <source>
        <dbReference type="ARBA" id="ARBA00022803"/>
    </source>
</evidence>
<dbReference type="InterPro" id="IPR011990">
    <property type="entry name" value="TPR-like_helical_dom_sf"/>
</dbReference>
<dbReference type="AlphaFoldDB" id="A0AAF0FLV0"/>
<keyword evidence="2 3" id="KW-0802">TPR repeat</keyword>
<evidence type="ECO:0000256" key="3">
    <source>
        <dbReference type="PROSITE-ProRule" id="PRU00339"/>
    </source>
</evidence>
<dbReference type="SMART" id="SM00028">
    <property type="entry name" value="TPR"/>
    <property type="match status" value="4"/>
</dbReference>
<dbReference type="GeneID" id="79948821"/>
<keyword evidence="6" id="KW-1185">Reference proteome</keyword>
<dbReference type="PROSITE" id="PS50293">
    <property type="entry name" value="TPR_REGION"/>
    <property type="match status" value="1"/>
</dbReference>
<feature type="repeat" description="TPR" evidence="3">
    <location>
        <begin position="139"/>
        <end position="172"/>
    </location>
</feature>
<sequence>MKIQHLILALIVSSALCGFATAENETAISIENIADNKIALYNQATDLAYEGNYNDSLVMLDRALEIDPEFTLAYVSKAGILLVKGDISGALEASETATSLNPNQADAWVCKSSALISLGRYEEGIDSAKKALEIDKNYFEAWINLATAYEKLGDYKEQLKASEEALKIDPENILALASKEKAEKMLAINPQESPMTPFLAVFGISAVLIAIFKRREN</sequence>
<dbReference type="Pfam" id="PF13181">
    <property type="entry name" value="TPR_8"/>
    <property type="match status" value="2"/>
</dbReference>
<dbReference type="PROSITE" id="PS50005">
    <property type="entry name" value="TPR"/>
    <property type="match status" value="2"/>
</dbReference>
<keyword evidence="1" id="KW-0677">Repeat</keyword>
<dbReference type="InterPro" id="IPR050498">
    <property type="entry name" value="Ycf3"/>
</dbReference>
<evidence type="ECO:0000313" key="6">
    <source>
        <dbReference type="Proteomes" id="UP001218895"/>
    </source>
</evidence>
<dbReference type="Pfam" id="PF13432">
    <property type="entry name" value="TPR_16"/>
    <property type="match status" value="1"/>
</dbReference>
<gene>
    <name evidence="5" type="ORF">L1994_00455</name>
</gene>
<dbReference type="RefSeq" id="WP_278099740.1">
    <property type="nucleotide sequence ID" value="NZ_CP091092.1"/>
</dbReference>
<evidence type="ECO:0000313" key="5">
    <source>
        <dbReference type="EMBL" id="WFN36903.1"/>
    </source>
</evidence>
<dbReference type="Gene3D" id="1.25.40.10">
    <property type="entry name" value="Tetratricopeptide repeat domain"/>
    <property type="match status" value="1"/>
</dbReference>
<dbReference type="KEGG" id="manq:L1994_00455"/>
<evidence type="ECO:0000256" key="1">
    <source>
        <dbReference type="ARBA" id="ARBA00022737"/>
    </source>
</evidence>
<dbReference type="PANTHER" id="PTHR44858">
    <property type="entry name" value="TETRATRICOPEPTIDE REPEAT PROTEIN 6"/>
    <property type="match status" value="1"/>
</dbReference>
<keyword evidence="4" id="KW-0472">Membrane</keyword>
<evidence type="ECO:0000256" key="4">
    <source>
        <dbReference type="SAM" id="Phobius"/>
    </source>
</evidence>
<organism evidence="5 6">
    <name type="scientific">Methanomicrobium antiquum</name>
    <dbReference type="NCBI Taxonomy" id="487686"/>
    <lineage>
        <taxon>Archaea</taxon>
        <taxon>Methanobacteriati</taxon>
        <taxon>Methanobacteriota</taxon>
        <taxon>Stenosarchaea group</taxon>
        <taxon>Methanomicrobia</taxon>
        <taxon>Methanomicrobiales</taxon>
        <taxon>Methanomicrobiaceae</taxon>
        <taxon>Methanomicrobium</taxon>
    </lineage>
</organism>
<name>A0AAF0FLV0_9EURY</name>
<feature type="transmembrane region" description="Helical" evidence="4">
    <location>
        <begin position="195"/>
        <end position="212"/>
    </location>
</feature>
<dbReference type="InterPro" id="IPR019734">
    <property type="entry name" value="TPR_rpt"/>
</dbReference>
<reference evidence="5" key="1">
    <citation type="submission" date="2022-01" db="EMBL/GenBank/DDBJ databases">
        <title>Complete genome of Methanomicrobium antiquum DSM 21220.</title>
        <authorList>
            <person name="Chen S.-C."/>
            <person name="You Y.-T."/>
            <person name="Zhou Y.-Z."/>
            <person name="Lai M.-C."/>
        </authorList>
    </citation>
    <scope>NUCLEOTIDE SEQUENCE</scope>
    <source>
        <strain evidence="5">DSM 21220</strain>
    </source>
</reference>
<protein>
    <submittedName>
        <fullName evidence="5">Tetratricopeptide repeat protein</fullName>
    </submittedName>
</protein>
<dbReference type="PANTHER" id="PTHR44858:SF1">
    <property type="entry name" value="UDP-N-ACETYLGLUCOSAMINE--PEPTIDE N-ACETYLGLUCOSAMINYLTRANSFERASE SPINDLY-RELATED"/>
    <property type="match status" value="1"/>
</dbReference>
<dbReference type="Proteomes" id="UP001218895">
    <property type="component" value="Chromosome"/>
</dbReference>
<dbReference type="EMBL" id="CP091092">
    <property type="protein sequence ID" value="WFN36903.1"/>
    <property type="molecule type" value="Genomic_DNA"/>
</dbReference>
<keyword evidence="4" id="KW-1133">Transmembrane helix</keyword>
<feature type="repeat" description="TPR" evidence="3">
    <location>
        <begin position="105"/>
        <end position="138"/>
    </location>
</feature>
<accession>A0AAF0FLV0</accession>